<evidence type="ECO:0000259" key="12">
    <source>
        <dbReference type="Pfam" id="PF02875"/>
    </source>
</evidence>
<evidence type="ECO:0000256" key="11">
    <source>
        <dbReference type="PIRNR" id="PIRNR001563"/>
    </source>
</evidence>
<feature type="domain" description="Mur ligase C-terminal" evidence="12">
    <location>
        <begin position="297"/>
        <end position="413"/>
    </location>
</feature>
<dbReference type="Proteomes" id="UP000199474">
    <property type="component" value="Unassembled WGS sequence"/>
</dbReference>
<dbReference type="InterPro" id="IPR013221">
    <property type="entry name" value="Mur_ligase_cen"/>
</dbReference>
<evidence type="ECO:0000256" key="9">
    <source>
        <dbReference type="ARBA" id="ARBA00030592"/>
    </source>
</evidence>
<dbReference type="GO" id="GO:0046872">
    <property type="term" value="F:metal ion binding"/>
    <property type="evidence" value="ECO:0007669"/>
    <property type="project" value="UniProtKB-KW"/>
</dbReference>
<keyword evidence="15" id="KW-1185">Reference proteome</keyword>
<evidence type="ECO:0000256" key="10">
    <source>
        <dbReference type="ARBA" id="ARBA00047493"/>
    </source>
</evidence>
<dbReference type="OrthoDB" id="9809356at2"/>
<dbReference type="PANTHER" id="PTHR11136">
    <property type="entry name" value="FOLYLPOLYGLUTAMATE SYNTHASE-RELATED"/>
    <property type="match status" value="1"/>
</dbReference>
<evidence type="ECO:0000256" key="2">
    <source>
        <dbReference type="ARBA" id="ARBA00008276"/>
    </source>
</evidence>
<dbReference type="STRING" id="640948.SAMN05216238_102286"/>
<dbReference type="InterPro" id="IPR004101">
    <property type="entry name" value="Mur_ligase_C"/>
</dbReference>
<dbReference type="Gene3D" id="3.40.1190.10">
    <property type="entry name" value="Mur-like, catalytic domain"/>
    <property type="match status" value="1"/>
</dbReference>
<dbReference type="NCBIfam" id="TIGR01499">
    <property type="entry name" value="folC"/>
    <property type="match status" value="1"/>
</dbReference>
<dbReference type="PANTHER" id="PTHR11136:SF0">
    <property type="entry name" value="DIHYDROFOLATE SYNTHETASE-RELATED"/>
    <property type="match status" value="1"/>
</dbReference>
<dbReference type="Pfam" id="PF08245">
    <property type="entry name" value="Mur_ligase_M"/>
    <property type="match status" value="1"/>
</dbReference>
<feature type="domain" description="Mur ligase central" evidence="13">
    <location>
        <begin position="46"/>
        <end position="270"/>
    </location>
</feature>
<dbReference type="InterPro" id="IPR036565">
    <property type="entry name" value="Mur-like_cat_sf"/>
</dbReference>
<dbReference type="AlphaFoldDB" id="A0A1I1TM47"/>
<evidence type="ECO:0000256" key="3">
    <source>
        <dbReference type="ARBA" id="ARBA00013025"/>
    </source>
</evidence>
<proteinExistence type="inferred from homology"/>
<evidence type="ECO:0000256" key="6">
    <source>
        <dbReference type="ARBA" id="ARBA00022741"/>
    </source>
</evidence>
<evidence type="ECO:0000256" key="4">
    <source>
        <dbReference type="ARBA" id="ARBA00022598"/>
    </source>
</evidence>
<protein>
    <recommendedName>
        <fullName evidence="3">tetrahydrofolate synthase</fullName>
        <ecNumber evidence="3">6.3.2.17</ecNumber>
    </recommendedName>
    <alternativeName>
        <fullName evidence="9">Tetrahydrofolylpolyglutamate synthase</fullName>
    </alternativeName>
</protein>
<keyword evidence="8" id="KW-0460">Magnesium</keyword>
<dbReference type="GO" id="GO:0005737">
    <property type="term" value="C:cytoplasm"/>
    <property type="evidence" value="ECO:0007669"/>
    <property type="project" value="TreeGrafter"/>
</dbReference>
<dbReference type="FunFam" id="3.40.1190.10:FF:000011">
    <property type="entry name" value="Folylpolyglutamate synthase/dihydrofolate synthase"/>
    <property type="match status" value="1"/>
</dbReference>
<dbReference type="InterPro" id="IPR036615">
    <property type="entry name" value="Mur_ligase_C_dom_sf"/>
</dbReference>
<organism evidence="14 15">
    <name type="scientific">Lentibacillus persicus</name>
    <dbReference type="NCBI Taxonomy" id="640948"/>
    <lineage>
        <taxon>Bacteria</taxon>
        <taxon>Bacillati</taxon>
        <taxon>Bacillota</taxon>
        <taxon>Bacilli</taxon>
        <taxon>Bacillales</taxon>
        <taxon>Bacillaceae</taxon>
        <taxon>Lentibacillus</taxon>
    </lineage>
</organism>
<evidence type="ECO:0000256" key="5">
    <source>
        <dbReference type="ARBA" id="ARBA00022723"/>
    </source>
</evidence>
<dbReference type="EC" id="6.3.2.17" evidence="3"/>
<dbReference type="Pfam" id="PF02875">
    <property type="entry name" value="Mur_ligase_C"/>
    <property type="match status" value="1"/>
</dbReference>
<gene>
    <name evidence="14" type="ORF">SAMN05216238_102286</name>
</gene>
<evidence type="ECO:0000313" key="14">
    <source>
        <dbReference type="EMBL" id="SFD58258.1"/>
    </source>
</evidence>
<sequence length="434" mass="48968">MFEHFSQIELFFHERKQFGVKPGLDRIHKLLNLLGNPQQKVNAIHVAGTNGKGSTISYLKRSLMKSGYQVGVFNSPSIEGLTGHFMLNDKQIPENDFMQYINNTLPSIKKLDSESNHPTEFEIMTAIAFLFFADKADIALIEAGMGGKEDTTNCFDPILSIVTNVEWDHTNFLGRTIESIASHKSGVIKKERPAVIGEMSDKAMNIIIGEAHVKNAPLYVSGKDFDYKILTSTVQRQTFNFRFPEGPRMHLTLKAAGDHQIKNASLAVMALSILIDEGFNLDWVQCMEGLADVKIPGRFEQIHSNPPIILDAAHNPAGVQAFTDTITDNIPNMNRHLIFAVFKDKDYRQMLDHLQPHFTSIILTTFDHPRAAEPQDLKKCCSHSNTRIVSNWHEAVEQIELNHHNACYCITGSLHFIAIVRKYFIEMMKLGHNL</sequence>
<keyword evidence="5" id="KW-0479">Metal-binding</keyword>
<dbReference type="PIRSF" id="PIRSF001563">
    <property type="entry name" value="Folylpolyglu_synth"/>
    <property type="match status" value="1"/>
</dbReference>
<evidence type="ECO:0000256" key="1">
    <source>
        <dbReference type="ARBA" id="ARBA00001946"/>
    </source>
</evidence>
<accession>A0A1I1TM47</accession>
<dbReference type="InterPro" id="IPR001645">
    <property type="entry name" value="Folylpolyglutamate_synth"/>
</dbReference>
<keyword evidence="7 11" id="KW-0067">ATP-binding</keyword>
<dbReference type="RefSeq" id="WP_090081523.1">
    <property type="nucleotide sequence ID" value="NZ_FOMR01000002.1"/>
</dbReference>
<evidence type="ECO:0000259" key="13">
    <source>
        <dbReference type="Pfam" id="PF08245"/>
    </source>
</evidence>
<dbReference type="GO" id="GO:0004326">
    <property type="term" value="F:tetrahydrofolylpolyglutamate synthase activity"/>
    <property type="evidence" value="ECO:0007669"/>
    <property type="project" value="UniProtKB-EC"/>
</dbReference>
<comment type="cofactor">
    <cofactor evidence="1">
        <name>Mg(2+)</name>
        <dbReference type="ChEBI" id="CHEBI:18420"/>
    </cofactor>
</comment>
<evidence type="ECO:0000256" key="7">
    <source>
        <dbReference type="ARBA" id="ARBA00022840"/>
    </source>
</evidence>
<name>A0A1I1TM47_9BACI</name>
<reference evidence="15" key="1">
    <citation type="submission" date="2016-10" db="EMBL/GenBank/DDBJ databases">
        <authorList>
            <person name="Varghese N."/>
            <person name="Submissions S."/>
        </authorList>
    </citation>
    <scope>NUCLEOTIDE SEQUENCE [LARGE SCALE GENOMIC DNA]</scope>
    <source>
        <strain evidence="15">DSM 22530</strain>
    </source>
</reference>
<evidence type="ECO:0000256" key="8">
    <source>
        <dbReference type="ARBA" id="ARBA00022842"/>
    </source>
</evidence>
<dbReference type="GO" id="GO:0005524">
    <property type="term" value="F:ATP binding"/>
    <property type="evidence" value="ECO:0007669"/>
    <property type="project" value="UniProtKB-KW"/>
</dbReference>
<dbReference type="EMBL" id="FOMR01000002">
    <property type="protein sequence ID" value="SFD58258.1"/>
    <property type="molecule type" value="Genomic_DNA"/>
</dbReference>
<keyword evidence="6 11" id="KW-0547">Nucleotide-binding</keyword>
<evidence type="ECO:0000313" key="15">
    <source>
        <dbReference type="Proteomes" id="UP000199474"/>
    </source>
</evidence>
<dbReference type="Gene3D" id="3.90.190.20">
    <property type="entry name" value="Mur ligase, C-terminal domain"/>
    <property type="match status" value="1"/>
</dbReference>
<keyword evidence="4 11" id="KW-0436">Ligase</keyword>
<dbReference type="GO" id="GO:0008841">
    <property type="term" value="F:dihydrofolate synthase activity"/>
    <property type="evidence" value="ECO:0007669"/>
    <property type="project" value="TreeGrafter"/>
</dbReference>
<dbReference type="SUPFAM" id="SSF53244">
    <property type="entry name" value="MurD-like peptide ligases, peptide-binding domain"/>
    <property type="match status" value="1"/>
</dbReference>
<comment type="similarity">
    <text evidence="2 11">Belongs to the folylpolyglutamate synthase family.</text>
</comment>
<dbReference type="SUPFAM" id="SSF53623">
    <property type="entry name" value="MurD-like peptide ligases, catalytic domain"/>
    <property type="match status" value="1"/>
</dbReference>
<comment type="catalytic activity">
    <reaction evidence="10">
        <text>(6S)-5,6,7,8-tetrahydrofolyl-(gamma-L-Glu)(n) + L-glutamate + ATP = (6S)-5,6,7,8-tetrahydrofolyl-(gamma-L-Glu)(n+1) + ADP + phosphate + H(+)</text>
        <dbReference type="Rhea" id="RHEA:10580"/>
        <dbReference type="Rhea" id="RHEA-COMP:14738"/>
        <dbReference type="Rhea" id="RHEA-COMP:14740"/>
        <dbReference type="ChEBI" id="CHEBI:15378"/>
        <dbReference type="ChEBI" id="CHEBI:29985"/>
        <dbReference type="ChEBI" id="CHEBI:30616"/>
        <dbReference type="ChEBI" id="CHEBI:43474"/>
        <dbReference type="ChEBI" id="CHEBI:141005"/>
        <dbReference type="ChEBI" id="CHEBI:456216"/>
        <dbReference type="EC" id="6.3.2.17"/>
    </reaction>
</comment>